<feature type="domain" description="RNA polymerase sigma factor 70 region 4 type 2" evidence="8">
    <location>
        <begin position="155"/>
        <end position="207"/>
    </location>
</feature>
<name>A0A2H3NUG9_9BACT</name>
<evidence type="ECO:0008006" key="11">
    <source>
        <dbReference type="Google" id="ProtNLM"/>
    </source>
</evidence>
<dbReference type="NCBIfam" id="TIGR02937">
    <property type="entry name" value="sigma70-ECF"/>
    <property type="match status" value="1"/>
</dbReference>
<dbReference type="GO" id="GO:0016987">
    <property type="term" value="F:sigma factor activity"/>
    <property type="evidence" value="ECO:0007669"/>
    <property type="project" value="UniProtKB-KW"/>
</dbReference>
<dbReference type="SUPFAM" id="SSF88946">
    <property type="entry name" value="Sigma2 domain of RNA polymerase sigma factors"/>
    <property type="match status" value="1"/>
</dbReference>
<dbReference type="GO" id="GO:0006352">
    <property type="term" value="P:DNA-templated transcription initiation"/>
    <property type="evidence" value="ECO:0007669"/>
    <property type="project" value="InterPro"/>
</dbReference>
<dbReference type="PANTHER" id="PTHR43133:SF8">
    <property type="entry name" value="RNA POLYMERASE SIGMA FACTOR HI_1459-RELATED"/>
    <property type="match status" value="1"/>
</dbReference>
<keyword evidence="2" id="KW-0805">Transcription regulation</keyword>
<dbReference type="Pfam" id="PF08281">
    <property type="entry name" value="Sigma70_r4_2"/>
    <property type="match status" value="1"/>
</dbReference>
<evidence type="ECO:0000256" key="1">
    <source>
        <dbReference type="ARBA" id="ARBA00010641"/>
    </source>
</evidence>
<keyword evidence="4" id="KW-0238">DNA-binding</keyword>
<evidence type="ECO:0000259" key="8">
    <source>
        <dbReference type="Pfam" id="PF08281"/>
    </source>
</evidence>
<gene>
    <name evidence="9" type="ORF">CRI93_13335</name>
</gene>
<feature type="domain" description="RNA polymerase sigma-70 region 2" evidence="7">
    <location>
        <begin position="52"/>
        <end position="115"/>
    </location>
</feature>
<dbReference type="PANTHER" id="PTHR43133">
    <property type="entry name" value="RNA POLYMERASE ECF-TYPE SIGMA FACTO"/>
    <property type="match status" value="1"/>
</dbReference>
<dbReference type="InterPro" id="IPR036388">
    <property type="entry name" value="WH-like_DNA-bd_sf"/>
</dbReference>
<dbReference type="Pfam" id="PF04542">
    <property type="entry name" value="Sigma70_r2"/>
    <property type="match status" value="1"/>
</dbReference>
<reference evidence="9 10" key="1">
    <citation type="submission" date="2017-10" db="EMBL/GenBank/DDBJ databases">
        <title>Draft genome of Longimonas halophila.</title>
        <authorList>
            <person name="Goh K.M."/>
            <person name="Shamsir M.S."/>
            <person name="Lim S.W."/>
        </authorList>
    </citation>
    <scope>NUCLEOTIDE SEQUENCE [LARGE SCALE GENOMIC DNA]</scope>
    <source>
        <strain evidence="9 10">KCTC 42399</strain>
    </source>
</reference>
<dbReference type="Gene3D" id="1.10.10.10">
    <property type="entry name" value="Winged helix-like DNA-binding domain superfamily/Winged helix DNA-binding domain"/>
    <property type="match status" value="1"/>
</dbReference>
<dbReference type="InterPro" id="IPR007627">
    <property type="entry name" value="RNA_pol_sigma70_r2"/>
</dbReference>
<comment type="caution">
    <text evidence="9">The sequence shown here is derived from an EMBL/GenBank/DDBJ whole genome shotgun (WGS) entry which is preliminary data.</text>
</comment>
<dbReference type="CDD" id="cd06171">
    <property type="entry name" value="Sigma70_r4"/>
    <property type="match status" value="1"/>
</dbReference>
<evidence type="ECO:0000313" key="10">
    <source>
        <dbReference type="Proteomes" id="UP000221024"/>
    </source>
</evidence>
<keyword evidence="10" id="KW-1185">Reference proteome</keyword>
<evidence type="ECO:0000256" key="6">
    <source>
        <dbReference type="SAM" id="MobiDB-lite"/>
    </source>
</evidence>
<dbReference type="InterPro" id="IPR013324">
    <property type="entry name" value="RNA_pol_sigma_r3/r4-like"/>
</dbReference>
<organism evidence="9 10">
    <name type="scientific">Longimonas halophila</name>
    <dbReference type="NCBI Taxonomy" id="1469170"/>
    <lineage>
        <taxon>Bacteria</taxon>
        <taxon>Pseudomonadati</taxon>
        <taxon>Rhodothermota</taxon>
        <taxon>Rhodothermia</taxon>
        <taxon>Rhodothermales</taxon>
        <taxon>Salisaetaceae</taxon>
        <taxon>Longimonas</taxon>
    </lineage>
</organism>
<evidence type="ECO:0000256" key="4">
    <source>
        <dbReference type="ARBA" id="ARBA00023125"/>
    </source>
</evidence>
<dbReference type="InterPro" id="IPR013249">
    <property type="entry name" value="RNA_pol_sigma70_r4_t2"/>
</dbReference>
<dbReference type="Proteomes" id="UP000221024">
    <property type="component" value="Unassembled WGS sequence"/>
</dbReference>
<comment type="similarity">
    <text evidence="1">Belongs to the sigma-70 factor family. ECF subfamily.</text>
</comment>
<feature type="region of interest" description="Disordered" evidence="6">
    <location>
        <begin position="130"/>
        <end position="151"/>
    </location>
</feature>
<dbReference type="GO" id="GO:0003677">
    <property type="term" value="F:DNA binding"/>
    <property type="evidence" value="ECO:0007669"/>
    <property type="project" value="UniProtKB-KW"/>
</dbReference>
<dbReference type="AlphaFoldDB" id="A0A2H3NUG9"/>
<dbReference type="Gene3D" id="1.10.1740.10">
    <property type="match status" value="1"/>
</dbReference>
<evidence type="ECO:0000256" key="5">
    <source>
        <dbReference type="ARBA" id="ARBA00023163"/>
    </source>
</evidence>
<evidence type="ECO:0000259" key="7">
    <source>
        <dbReference type="Pfam" id="PF04542"/>
    </source>
</evidence>
<dbReference type="SUPFAM" id="SSF88659">
    <property type="entry name" value="Sigma3 and sigma4 domains of RNA polymerase sigma factors"/>
    <property type="match status" value="1"/>
</dbReference>
<dbReference type="InterPro" id="IPR014284">
    <property type="entry name" value="RNA_pol_sigma-70_dom"/>
</dbReference>
<sequence>MYGVTIVCIRTHDSSAAMPTASSSTTGRLTDEQLEAFQARDPEAIERWIYGNRSFILGVLQRYSKNTEVAQDLLQETFFQAIRSAPRFRGSSKVTTWLYSIAKNVALQRGRTDDRYAHVEDDALNRMVSSTHGPAFGTDTPPSPMGSAVHSEEKQLLYDALRELPDSYRQIIALRDLQELSTDEVAQELDITPGNARVRLHRARKRLRTVLAPHVDDAYRWAS</sequence>
<dbReference type="OrthoDB" id="9780326at2"/>
<dbReference type="InterPro" id="IPR013325">
    <property type="entry name" value="RNA_pol_sigma_r2"/>
</dbReference>
<accession>A0A2H3NUG9</accession>
<proteinExistence type="inferred from homology"/>
<evidence type="ECO:0000313" key="9">
    <source>
        <dbReference type="EMBL" id="PEN05191.1"/>
    </source>
</evidence>
<protein>
    <recommendedName>
        <fullName evidence="11">RNA polymerase subunit sigma-70</fullName>
    </recommendedName>
</protein>
<dbReference type="InterPro" id="IPR039425">
    <property type="entry name" value="RNA_pol_sigma-70-like"/>
</dbReference>
<keyword evidence="5" id="KW-0804">Transcription</keyword>
<evidence type="ECO:0000256" key="2">
    <source>
        <dbReference type="ARBA" id="ARBA00023015"/>
    </source>
</evidence>
<evidence type="ECO:0000256" key="3">
    <source>
        <dbReference type="ARBA" id="ARBA00023082"/>
    </source>
</evidence>
<dbReference type="EMBL" id="PDEP01000015">
    <property type="protein sequence ID" value="PEN05191.1"/>
    <property type="molecule type" value="Genomic_DNA"/>
</dbReference>
<keyword evidence="3" id="KW-0731">Sigma factor</keyword>